<feature type="transmembrane region" description="Helical" evidence="1">
    <location>
        <begin position="160"/>
        <end position="188"/>
    </location>
</feature>
<organism evidence="2 3">
    <name type="scientific">Gymnopus androsaceus JB14</name>
    <dbReference type="NCBI Taxonomy" id="1447944"/>
    <lineage>
        <taxon>Eukaryota</taxon>
        <taxon>Fungi</taxon>
        <taxon>Dikarya</taxon>
        <taxon>Basidiomycota</taxon>
        <taxon>Agaricomycotina</taxon>
        <taxon>Agaricomycetes</taxon>
        <taxon>Agaricomycetidae</taxon>
        <taxon>Agaricales</taxon>
        <taxon>Marasmiineae</taxon>
        <taxon>Omphalotaceae</taxon>
        <taxon>Gymnopus</taxon>
    </lineage>
</organism>
<reference evidence="2" key="1">
    <citation type="journal article" date="2019" name="Environ. Microbiol.">
        <title>Fungal ecological strategies reflected in gene transcription - a case study of two litter decomposers.</title>
        <authorList>
            <person name="Barbi F."/>
            <person name="Kohler A."/>
            <person name="Barry K."/>
            <person name="Baskaran P."/>
            <person name="Daum C."/>
            <person name="Fauchery L."/>
            <person name="Ihrmark K."/>
            <person name="Kuo A."/>
            <person name="LaButti K."/>
            <person name="Lipzen A."/>
            <person name="Morin E."/>
            <person name="Grigoriev I.V."/>
            <person name="Henrissat B."/>
            <person name="Lindahl B."/>
            <person name="Martin F."/>
        </authorList>
    </citation>
    <scope>NUCLEOTIDE SEQUENCE</scope>
    <source>
        <strain evidence="2">JB14</strain>
    </source>
</reference>
<keyword evidence="3" id="KW-1185">Reference proteome</keyword>
<protein>
    <recommendedName>
        <fullName evidence="4">G-protein coupled receptors family 3 profile domain-containing protein</fullName>
    </recommendedName>
</protein>
<gene>
    <name evidence="2" type="ORF">BT96DRAFT_914946</name>
</gene>
<proteinExistence type="predicted"/>
<accession>A0A6A4IE31</accession>
<evidence type="ECO:0008006" key="4">
    <source>
        <dbReference type="Google" id="ProtNLM"/>
    </source>
</evidence>
<evidence type="ECO:0000256" key="1">
    <source>
        <dbReference type="SAM" id="Phobius"/>
    </source>
</evidence>
<name>A0A6A4IE31_9AGAR</name>
<feature type="transmembrane region" description="Helical" evidence="1">
    <location>
        <begin position="95"/>
        <end position="116"/>
    </location>
</feature>
<dbReference type="Proteomes" id="UP000799118">
    <property type="component" value="Unassembled WGS sequence"/>
</dbReference>
<evidence type="ECO:0000313" key="3">
    <source>
        <dbReference type="Proteomes" id="UP000799118"/>
    </source>
</evidence>
<keyword evidence="1" id="KW-1133">Transmembrane helix</keyword>
<dbReference type="EMBL" id="ML769398">
    <property type="protein sequence ID" value="KAE9407074.1"/>
    <property type="molecule type" value="Genomic_DNA"/>
</dbReference>
<feature type="transmembrane region" description="Helical" evidence="1">
    <location>
        <begin position="6"/>
        <end position="28"/>
    </location>
</feature>
<sequence length="336" mass="37205">MDLDILSTRIFIALQSSGGIGMVILVAARIRRFNISCNPSSNGPDGTINRTRTWTSFCISWIISCFSYCLLLLAGKQFDVDEQPAYGLCLAQATLIYSSPPLTACTTLSLFFDLWWRFRGAEIGLMSTGGTAIYVAGGVNPQTVERDLASAPYCIMKDSVIPVFVSALVFIITLAVMIVLVILARSIYRMRMQVNWGSSNDKAQMPSFIIRLLLFGLLALVAVTVSIIFVFNRTPGVQTNLALAALPPAGVLVFGTQKDFLHLWFSLLRWSIQSLPCSICRRVQSQELQSRRIRVRTIGGWRAIKDGRDHDIEMERIDTSALHDSANVLVSPCTRV</sequence>
<dbReference type="OrthoDB" id="2988301at2759"/>
<feature type="transmembrane region" description="Helical" evidence="1">
    <location>
        <begin position="123"/>
        <end position="140"/>
    </location>
</feature>
<evidence type="ECO:0000313" key="2">
    <source>
        <dbReference type="EMBL" id="KAE9407074.1"/>
    </source>
</evidence>
<dbReference type="AlphaFoldDB" id="A0A6A4IE31"/>
<keyword evidence="1" id="KW-0472">Membrane</keyword>
<feature type="transmembrane region" description="Helical" evidence="1">
    <location>
        <begin position="208"/>
        <end position="231"/>
    </location>
</feature>
<keyword evidence="1" id="KW-0812">Transmembrane</keyword>
<feature type="transmembrane region" description="Helical" evidence="1">
    <location>
        <begin position="54"/>
        <end position="75"/>
    </location>
</feature>